<protein>
    <submittedName>
        <fullName evidence="1">Uncharacterized protein</fullName>
    </submittedName>
</protein>
<evidence type="ECO:0000313" key="1">
    <source>
        <dbReference type="EMBL" id="KII70751.1"/>
    </source>
</evidence>
<dbReference type="Proteomes" id="UP000031668">
    <property type="component" value="Unassembled WGS sequence"/>
</dbReference>
<comment type="caution">
    <text evidence="1">The sequence shown here is derived from an EMBL/GenBank/DDBJ whole genome shotgun (WGS) entry which is preliminary data.</text>
</comment>
<reference evidence="1 2" key="1">
    <citation type="journal article" date="2014" name="Genome Biol. Evol.">
        <title>The genome of the myxosporean Thelohanellus kitauei shows adaptations to nutrient acquisition within its fish host.</title>
        <authorList>
            <person name="Yang Y."/>
            <person name="Xiong J."/>
            <person name="Zhou Z."/>
            <person name="Huo F."/>
            <person name="Miao W."/>
            <person name="Ran C."/>
            <person name="Liu Y."/>
            <person name="Zhang J."/>
            <person name="Feng J."/>
            <person name="Wang M."/>
            <person name="Wang M."/>
            <person name="Wang L."/>
            <person name="Yao B."/>
        </authorList>
    </citation>
    <scope>NUCLEOTIDE SEQUENCE [LARGE SCALE GENOMIC DNA]</scope>
    <source>
        <strain evidence="1">Wuqing</strain>
    </source>
</reference>
<dbReference type="GO" id="GO:0003676">
    <property type="term" value="F:nucleic acid binding"/>
    <property type="evidence" value="ECO:0007669"/>
    <property type="project" value="InterPro"/>
</dbReference>
<dbReference type="AlphaFoldDB" id="A0A0C2MTU8"/>
<sequence length="114" mass="13582">MREFPNLQSLEIEIVDCVIYDARVHNSHIVRDIIASSLNTQYLSPYIQQLNRIKEAFSLIKSRFRERHPRRKQDANESLSFISTDLKIYSFSPFYGNMKNYIKFCFLTKNLENI</sequence>
<gene>
    <name evidence="1" type="ORF">RF11_09974</name>
</gene>
<organism evidence="1 2">
    <name type="scientific">Thelohanellus kitauei</name>
    <name type="common">Myxosporean</name>
    <dbReference type="NCBI Taxonomy" id="669202"/>
    <lineage>
        <taxon>Eukaryota</taxon>
        <taxon>Metazoa</taxon>
        <taxon>Cnidaria</taxon>
        <taxon>Myxozoa</taxon>
        <taxon>Myxosporea</taxon>
        <taxon>Bivalvulida</taxon>
        <taxon>Platysporina</taxon>
        <taxon>Myxobolidae</taxon>
        <taxon>Thelohanellus</taxon>
    </lineage>
</organism>
<proteinExistence type="predicted"/>
<dbReference type="Gene3D" id="3.30.420.10">
    <property type="entry name" value="Ribonuclease H-like superfamily/Ribonuclease H"/>
    <property type="match status" value="1"/>
</dbReference>
<accession>A0A0C2MTU8</accession>
<name>A0A0C2MTU8_THEKT</name>
<dbReference type="EMBL" id="JWZT01001975">
    <property type="protein sequence ID" value="KII70751.1"/>
    <property type="molecule type" value="Genomic_DNA"/>
</dbReference>
<evidence type="ECO:0000313" key="2">
    <source>
        <dbReference type="Proteomes" id="UP000031668"/>
    </source>
</evidence>
<dbReference type="InterPro" id="IPR036397">
    <property type="entry name" value="RNaseH_sf"/>
</dbReference>
<keyword evidence="2" id="KW-1185">Reference proteome</keyword>